<evidence type="ECO:0000313" key="3">
    <source>
        <dbReference type="Proteomes" id="UP001163823"/>
    </source>
</evidence>
<keyword evidence="3" id="KW-1185">Reference proteome</keyword>
<accession>A0AAD7LB90</accession>
<protein>
    <submittedName>
        <fullName evidence="2">Acetyltransferase (GNAT) domain protein</fullName>
    </submittedName>
</protein>
<evidence type="ECO:0000259" key="1">
    <source>
        <dbReference type="PROSITE" id="PS51186"/>
    </source>
</evidence>
<dbReference type="PANTHER" id="PTHR46067:SF27">
    <property type="entry name" value="ACYL-COA N-ACYLTRANSFERASES (NAT) SUPERFAMILY PROTEIN"/>
    <property type="match status" value="1"/>
</dbReference>
<dbReference type="GO" id="GO:0016747">
    <property type="term" value="F:acyltransferase activity, transferring groups other than amino-acyl groups"/>
    <property type="evidence" value="ECO:0007669"/>
    <property type="project" value="InterPro"/>
</dbReference>
<comment type="caution">
    <text evidence="2">The sequence shown here is derived from an EMBL/GenBank/DDBJ whole genome shotgun (WGS) entry which is preliminary data.</text>
</comment>
<dbReference type="PANTHER" id="PTHR46067">
    <property type="entry name" value="ACYL-COA N-ACYLTRANSFERASES (NAT) SUPERFAMILY PROTEIN"/>
    <property type="match status" value="1"/>
</dbReference>
<gene>
    <name evidence="2" type="ORF">O6P43_021550</name>
</gene>
<dbReference type="EMBL" id="JARAOO010000009">
    <property type="protein sequence ID" value="KAJ7954862.1"/>
    <property type="molecule type" value="Genomic_DNA"/>
</dbReference>
<dbReference type="Gene3D" id="3.40.630.30">
    <property type="match status" value="1"/>
</dbReference>
<dbReference type="InterPro" id="IPR000182">
    <property type="entry name" value="GNAT_dom"/>
</dbReference>
<feature type="domain" description="N-acetyltransferase" evidence="1">
    <location>
        <begin position="20"/>
        <end position="172"/>
    </location>
</feature>
<organism evidence="2 3">
    <name type="scientific">Quillaja saponaria</name>
    <name type="common">Soap bark tree</name>
    <dbReference type="NCBI Taxonomy" id="32244"/>
    <lineage>
        <taxon>Eukaryota</taxon>
        <taxon>Viridiplantae</taxon>
        <taxon>Streptophyta</taxon>
        <taxon>Embryophyta</taxon>
        <taxon>Tracheophyta</taxon>
        <taxon>Spermatophyta</taxon>
        <taxon>Magnoliopsida</taxon>
        <taxon>eudicotyledons</taxon>
        <taxon>Gunneridae</taxon>
        <taxon>Pentapetalae</taxon>
        <taxon>rosids</taxon>
        <taxon>fabids</taxon>
        <taxon>Fabales</taxon>
        <taxon>Quillajaceae</taxon>
        <taxon>Quillaja</taxon>
    </lineage>
</organism>
<sequence>MEGDSSKSDAKEENVELTQISLRLLDVSDIDDFMVWATDVKVTDFCSWEPFKSKEDGINFIKDKVISHSWFRAICLENKPIGTIFVTENSGNDKCRAELGYHLASKHWSKGIATQAVKLVAKTIFHEWSHLERLEAFVDVENVGSQRVLEKAGFKKEGVLRKFFILKGKTRDFFMFSLLSTDPQT</sequence>
<dbReference type="InterPro" id="IPR016181">
    <property type="entry name" value="Acyl_CoA_acyltransferase"/>
</dbReference>
<dbReference type="AlphaFoldDB" id="A0AAD7LB90"/>
<dbReference type="Proteomes" id="UP001163823">
    <property type="component" value="Chromosome 9"/>
</dbReference>
<evidence type="ECO:0000313" key="2">
    <source>
        <dbReference type="EMBL" id="KAJ7954862.1"/>
    </source>
</evidence>
<dbReference type="Pfam" id="PF13302">
    <property type="entry name" value="Acetyltransf_3"/>
    <property type="match status" value="1"/>
</dbReference>
<proteinExistence type="predicted"/>
<name>A0AAD7LB90_QUISA</name>
<dbReference type="SUPFAM" id="SSF55729">
    <property type="entry name" value="Acyl-CoA N-acyltransferases (Nat)"/>
    <property type="match status" value="1"/>
</dbReference>
<dbReference type="PROSITE" id="PS51186">
    <property type="entry name" value="GNAT"/>
    <property type="match status" value="1"/>
</dbReference>
<reference evidence="2" key="1">
    <citation type="journal article" date="2023" name="Science">
        <title>Elucidation of the pathway for biosynthesis of saponin adjuvants from the soapbark tree.</title>
        <authorList>
            <person name="Reed J."/>
            <person name="Orme A."/>
            <person name="El-Demerdash A."/>
            <person name="Owen C."/>
            <person name="Martin L.B.B."/>
            <person name="Misra R.C."/>
            <person name="Kikuchi S."/>
            <person name="Rejzek M."/>
            <person name="Martin A.C."/>
            <person name="Harkess A."/>
            <person name="Leebens-Mack J."/>
            <person name="Louveau T."/>
            <person name="Stephenson M.J."/>
            <person name="Osbourn A."/>
        </authorList>
    </citation>
    <scope>NUCLEOTIDE SEQUENCE</scope>
    <source>
        <strain evidence="2">S10</strain>
    </source>
</reference>
<dbReference type="KEGG" id="qsa:O6P43_021550"/>